<feature type="transmembrane region" description="Helical" evidence="2">
    <location>
        <begin position="121"/>
        <end position="141"/>
    </location>
</feature>
<proteinExistence type="inferred from homology"/>
<protein>
    <submittedName>
        <fullName evidence="4">RarD protein</fullName>
    </submittedName>
</protein>
<feature type="domain" description="EamA" evidence="3">
    <location>
        <begin position="148"/>
        <end position="280"/>
    </location>
</feature>
<dbReference type="GO" id="GO:0016020">
    <property type="term" value="C:membrane"/>
    <property type="evidence" value="ECO:0007669"/>
    <property type="project" value="InterPro"/>
</dbReference>
<dbReference type="PANTHER" id="PTHR22911:SF102">
    <property type="entry name" value="MEMBRANE PROTEIN"/>
    <property type="match status" value="1"/>
</dbReference>
<evidence type="ECO:0000256" key="2">
    <source>
        <dbReference type="SAM" id="Phobius"/>
    </source>
</evidence>
<reference evidence="4 5" key="1">
    <citation type="submission" date="2016-10" db="EMBL/GenBank/DDBJ databases">
        <authorList>
            <person name="de Groot N.N."/>
        </authorList>
    </citation>
    <scope>NUCLEOTIDE SEQUENCE [LARGE SCALE GENOMIC DNA]</scope>
    <source>
        <strain evidence="4 5">DSM 1283</strain>
    </source>
</reference>
<evidence type="ECO:0000313" key="4">
    <source>
        <dbReference type="EMBL" id="SFO28415.1"/>
    </source>
</evidence>
<evidence type="ECO:0000256" key="1">
    <source>
        <dbReference type="ARBA" id="ARBA00007362"/>
    </source>
</evidence>
<gene>
    <name evidence="4" type="ORF">SAMN04489757_11647</name>
</gene>
<keyword evidence="2" id="KW-0472">Membrane</keyword>
<dbReference type="InterPro" id="IPR037185">
    <property type="entry name" value="EmrE-like"/>
</dbReference>
<keyword evidence="2" id="KW-0812">Transmembrane</keyword>
<comment type="similarity">
    <text evidence="1">Belongs to the EamA transporter family.</text>
</comment>
<dbReference type="RefSeq" id="WP_091686766.1">
    <property type="nucleotide sequence ID" value="NZ_BAABFM010000012.1"/>
</dbReference>
<evidence type="ECO:0000313" key="5">
    <source>
        <dbReference type="Proteomes" id="UP000198806"/>
    </source>
</evidence>
<dbReference type="EMBL" id="FOWD01000016">
    <property type="protein sequence ID" value="SFO28415.1"/>
    <property type="molecule type" value="Genomic_DNA"/>
</dbReference>
<feature type="transmembrane region" description="Helical" evidence="2">
    <location>
        <begin position="207"/>
        <end position="228"/>
    </location>
</feature>
<organism evidence="4 5">
    <name type="scientific">Anaerocolumna aminovalerica</name>
    <dbReference type="NCBI Taxonomy" id="1527"/>
    <lineage>
        <taxon>Bacteria</taxon>
        <taxon>Bacillati</taxon>
        <taxon>Bacillota</taxon>
        <taxon>Clostridia</taxon>
        <taxon>Lachnospirales</taxon>
        <taxon>Lachnospiraceae</taxon>
        <taxon>Anaerocolumna</taxon>
    </lineage>
</organism>
<sequence>MKNSKITLIFAMLIFGSIGLFVRNINLPSTQIALARGAIGSIFLILISYVTKKKISWKSIKSNLIILLISGIAIGFNWIFLFESYKYTTIANATLSYYFAPVIITFLSPFVLKERLTYQKVLCTIAAMAGMFFIVGVGPGSSETNHVLGIGFGLAAAAFYAGVVLMNKFIKNLTGLETTLMQLSIASVVLLPYILATETIKYTGLDIKSLIFMMFVGIINTGLAYLLYFSTIPKLNAQTLAVYSYIDPIFAIILSSIFLREKMTLLQVIGGVLILGSTFFSELISAKSKNTEKV</sequence>
<feature type="transmembrane region" description="Helical" evidence="2">
    <location>
        <begin position="240"/>
        <end position="259"/>
    </location>
</feature>
<dbReference type="AlphaFoldDB" id="A0A1I5FXE6"/>
<accession>A0A1I5FXE6</accession>
<feature type="transmembrane region" description="Helical" evidence="2">
    <location>
        <begin position="94"/>
        <end position="112"/>
    </location>
</feature>
<keyword evidence="2" id="KW-1133">Transmembrane helix</keyword>
<dbReference type="Gene3D" id="1.10.3730.20">
    <property type="match status" value="1"/>
</dbReference>
<feature type="transmembrane region" description="Helical" evidence="2">
    <location>
        <begin position="178"/>
        <end position="195"/>
    </location>
</feature>
<dbReference type="InterPro" id="IPR000620">
    <property type="entry name" value="EamA_dom"/>
</dbReference>
<dbReference type="Pfam" id="PF00892">
    <property type="entry name" value="EamA"/>
    <property type="match status" value="2"/>
</dbReference>
<feature type="transmembrane region" description="Helical" evidence="2">
    <location>
        <begin position="265"/>
        <end position="284"/>
    </location>
</feature>
<feature type="transmembrane region" description="Helical" evidence="2">
    <location>
        <begin position="32"/>
        <end position="51"/>
    </location>
</feature>
<evidence type="ECO:0000259" key="3">
    <source>
        <dbReference type="Pfam" id="PF00892"/>
    </source>
</evidence>
<feature type="transmembrane region" description="Helical" evidence="2">
    <location>
        <begin position="147"/>
        <end position="166"/>
    </location>
</feature>
<name>A0A1I5FXE6_9FIRM</name>
<keyword evidence="5" id="KW-1185">Reference proteome</keyword>
<feature type="domain" description="EamA" evidence="3">
    <location>
        <begin position="6"/>
        <end position="135"/>
    </location>
</feature>
<feature type="transmembrane region" description="Helical" evidence="2">
    <location>
        <begin position="63"/>
        <end position="82"/>
    </location>
</feature>
<dbReference type="OrthoDB" id="9814238at2"/>
<dbReference type="SUPFAM" id="SSF103481">
    <property type="entry name" value="Multidrug resistance efflux transporter EmrE"/>
    <property type="match status" value="2"/>
</dbReference>
<dbReference type="PANTHER" id="PTHR22911">
    <property type="entry name" value="ACYL-MALONYL CONDENSING ENZYME-RELATED"/>
    <property type="match status" value="1"/>
</dbReference>
<feature type="transmembrane region" description="Helical" evidence="2">
    <location>
        <begin position="7"/>
        <end position="26"/>
    </location>
</feature>
<dbReference type="Proteomes" id="UP000198806">
    <property type="component" value="Unassembled WGS sequence"/>
</dbReference>